<sequence>MAGTDLGGIIGGQNPIHFNSGNPLPLFLVQAAVIIIICRLLQYPLSYLRQPRVIAEVIGGILLGPTALGRIPSFSDNLFPKESLPFINLVANFGLVFFLFLVGLELDPAMLIKSARRTLGISLAGMALPFGAGVGVSYALYWQLDESYHTKGFGGFLLFCGIAMSITAFPVLARILSELSLLKTHVGSITISAAAVDDAVSWCLLALVIAIINAGAPINTVYILLVGIGYVLFLILVVRPLFVRYFLKRFYNPEIGPSQLVVTAVTLMVFVSAFFTDALGIHAIFGGFVIGVIMPHEGGFAVKLTEKIEDMITIIFLPLYFALSGLNTEIGLLNDGKAWGMVVLVIVVAIGGKVIGCTSVAKLSGMTWREAATVGFLMNCKGLVELIVLNLGLQAGVIDRKVFAILVLMALVTTFITTPIVMALYPPRYWRTVKGITRANSRAASPTGTISGAVNNELLVCLSRMRQVPAIMQLMRVLAPRRRKTTGGIPVVHALRLVELGQRESAVMRGQEVNEIIRHDPVSNVLRAFGQLSGITVDAAMTVSDMPGYPNAVADHAMDIDAGLVVVPWT</sequence>
<feature type="transmembrane region" description="Helical" evidence="7">
    <location>
        <begin position="24"/>
        <end position="41"/>
    </location>
</feature>
<keyword evidence="2" id="KW-0813">Transport</keyword>
<dbReference type="OrthoDB" id="2687058at2759"/>
<feature type="transmembrane region" description="Helical" evidence="7">
    <location>
        <begin position="402"/>
        <end position="425"/>
    </location>
</feature>
<feature type="transmembrane region" description="Helical" evidence="7">
    <location>
        <begin position="118"/>
        <end position="141"/>
    </location>
</feature>
<evidence type="ECO:0000259" key="8">
    <source>
        <dbReference type="Pfam" id="PF00999"/>
    </source>
</evidence>
<dbReference type="GO" id="GO:0015297">
    <property type="term" value="F:antiporter activity"/>
    <property type="evidence" value="ECO:0007669"/>
    <property type="project" value="InterPro"/>
</dbReference>
<name>A0A4P9XQD7_9FUNG</name>
<feature type="transmembrane region" description="Helical" evidence="7">
    <location>
        <begin position="314"/>
        <end position="333"/>
    </location>
</feature>
<dbReference type="PANTHER" id="PTHR32468:SF0">
    <property type="entry name" value="K(+)_H(+) ANTIPORTER 1"/>
    <property type="match status" value="1"/>
</dbReference>
<feature type="domain" description="Cation/H+ exchanger transmembrane" evidence="8">
    <location>
        <begin position="33"/>
        <end position="421"/>
    </location>
</feature>
<feature type="transmembrane region" description="Helical" evidence="7">
    <location>
        <begin position="373"/>
        <end position="396"/>
    </location>
</feature>
<feature type="transmembrane region" description="Helical" evidence="7">
    <location>
        <begin position="153"/>
        <end position="177"/>
    </location>
</feature>
<feature type="transmembrane region" description="Helical" evidence="7">
    <location>
        <begin position="83"/>
        <end position="106"/>
    </location>
</feature>
<evidence type="ECO:0000313" key="10">
    <source>
        <dbReference type="Proteomes" id="UP000271241"/>
    </source>
</evidence>
<dbReference type="InterPro" id="IPR038770">
    <property type="entry name" value="Na+/solute_symporter_sf"/>
</dbReference>
<feature type="transmembrane region" description="Helical" evidence="7">
    <location>
        <begin position="221"/>
        <end position="243"/>
    </location>
</feature>
<reference evidence="10" key="1">
    <citation type="journal article" date="2018" name="Nat. Microbiol.">
        <title>Leveraging single-cell genomics to expand the fungal tree of life.</title>
        <authorList>
            <person name="Ahrendt S.R."/>
            <person name="Quandt C.A."/>
            <person name="Ciobanu D."/>
            <person name="Clum A."/>
            <person name="Salamov A."/>
            <person name="Andreopoulos B."/>
            <person name="Cheng J.F."/>
            <person name="Woyke T."/>
            <person name="Pelin A."/>
            <person name="Henrissat B."/>
            <person name="Reynolds N.K."/>
            <person name="Benny G.L."/>
            <person name="Smith M.E."/>
            <person name="James T.Y."/>
            <person name="Grigoriev I.V."/>
        </authorList>
    </citation>
    <scope>NUCLEOTIDE SEQUENCE [LARGE SCALE GENOMIC DNA]</scope>
    <source>
        <strain evidence="10">RSA 1356</strain>
    </source>
</reference>
<gene>
    <name evidence="9" type="ORF">THASP1DRAFT_15910</name>
</gene>
<dbReference type="Proteomes" id="UP000271241">
    <property type="component" value="Unassembled WGS sequence"/>
</dbReference>
<dbReference type="InterPro" id="IPR050794">
    <property type="entry name" value="CPA2_transporter"/>
</dbReference>
<evidence type="ECO:0000256" key="2">
    <source>
        <dbReference type="ARBA" id="ARBA00022448"/>
    </source>
</evidence>
<feature type="transmembrane region" description="Helical" evidence="7">
    <location>
        <begin position="53"/>
        <end position="71"/>
    </location>
</feature>
<organism evidence="9 10">
    <name type="scientific">Thamnocephalis sphaerospora</name>
    <dbReference type="NCBI Taxonomy" id="78915"/>
    <lineage>
        <taxon>Eukaryota</taxon>
        <taxon>Fungi</taxon>
        <taxon>Fungi incertae sedis</taxon>
        <taxon>Zoopagomycota</taxon>
        <taxon>Zoopagomycotina</taxon>
        <taxon>Zoopagomycetes</taxon>
        <taxon>Zoopagales</taxon>
        <taxon>Sigmoideomycetaceae</taxon>
        <taxon>Thamnocephalis</taxon>
    </lineage>
</organism>
<evidence type="ECO:0000256" key="3">
    <source>
        <dbReference type="ARBA" id="ARBA00022692"/>
    </source>
</evidence>
<feature type="transmembrane region" description="Helical" evidence="7">
    <location>
        <begin position="339"/>
        <end position="361"/>
    </location>
</feature>
<accession>A0A4P9XQD7</accession>
<feature type="transmembrane region" description="Helical" evidence="7">
    <location>
        <begin position="189"/>
        <end position="215"/>
    </location>
</feature>
<keyword evidence="3 7" id="KW-0812">Transmembrane</keyword>
<dbReference type="Gene3D" id="1.20.1530.20">
    <property type="match status" value="1"/>
</dbReference>
<evidence type="ECO:0000256" key="1">
    <source>
        <dbReference type="ARBA" id="ARBA00004141"/>
    </source>
</evidence>
<dbReference type="GO" id="GO:1902600">
    <property type="term" value="P:proton transmembrane transport"/>
    <property type="evidence" value="ECO:0007669"/>
    <property type="project" value="InterPro"/>
</dbReference>
<evidence type="ECO:0000256" key="4">
    <source>
        <dbReference type="ARBA" id="ARBA00022989"/>
    </source>
</evidence>
<dbReference type="GO" id="GO:0016020">
    <property type="term" value="C:membrane"/>
    <property type="evidence" value="ECO:0007669"/>
    <property type="project" value="UniProtKB-SubCell"/>
</dbReference>
<dbReference type="STRING" id="78915.A0A4P9XQD7"/>
<dbReference type="EMBL" id="KZ992621">
    <property type="protein sequence ID" value="RKP08247.1"/>
    <property type="molecule type" value="Genomic_DNA"/>
</dbReference>
<keyword evidence="4 7" id="KW-1133">Transmembrane helix</keyword>
<keyword evidence="5" id="KW-0406">Ion transport</keyword>
<dbReference type="AlphaFoldDB" id="A0A4P9XQD7"/>
<dbReference type="PANTHER" id="PTHR32468">
    <property type="entry name" value="CATION/H + ANTIPORTER"/>
    <property type="match status" value="1"/>
</dbReference>
<evidence type="ECO:0000256" key="5">
    <source>
        <dbReference type="ARBA" id="ARBA00023065"/>
    </source>
</evidence>
<keyword evidence="6 7" id="KW-0472">Membrane</keyword>
<evidence type="ECO:0000256" key="7">
    <source>
        <dbReference type="SAM" id="Phobius"/>
    </source>
</evidence>
<dbReference type="InterPro" id="IPR006153">
    <property type="entry name" value="Cation/H_exchanger_TM"/>
</dbReference>
<evidence type="ECO:0000313" key="9">
    <source>
        <dbReference type="EMBL" id="RKP08247.1"/>
    </source>
</evidence>
<feature type="transmembrane region" description="Helical" evidence="7">
    <location>
        <begin position="281"/>
        <end position="302"/>
    </location>
</feature>
<evidence type="ECO:0000256" key="6">
    <source>
        <dbReference type="ARBA" id="ARBA00023136"/>
    </source>
</evidence>
<feature type="non-terminal residue" evidence="9">
    <location>
        <position position="570"/>
    </location>
</feature>
<dbReference type="Pfam" id="PF00999">
    <property type="entry name" value="Na_H_Exchanger"/>
    <property type="match status" value="1"/>
</dbReference>
<proteinExistence type="predicted"/>
<keyword evidence="10" id="KW-1185">Reference proteome</keyword>
<protein>
    <submittedName>
        <fullName evidence="9">Sodium/hydrogen exchanger family-domain-containing protein</fullName>
    </submittedName>
</protein>
<comment type="subcellular location">
    <subcellularLocation>
        <location evidence="1">Membrane</location>
        <topology evidence="1">Multi-pass membrane protein</topology>
    </subcellularLocation>
</comment>